<organism evidence="12 13">
    <name type="scientific">Desulforamulus putei DSM 12395</name>
    <dbReference type="NCBI Taxonomy" id="1121429"/>
    <lineage>
        <taxon>Bacteria</taxon>
        <taxon>Bacillati</taxon>
        <taxon>Bacillota</taxon>
        <taxon>Clostridia</taxon>
        <taxon>Eubacteriales</taxon>
        <taxon>Peptococcaceae</taxon>
        <taxon>Desulforamulus</taxon>
    </lineage>
</organism>
<reference evidence="13" key="1">
    <citation type="submission" date="2016-11" db="EMBL/GenBank/DDBJ databases">
        <authorList>
            <person name="Varghese N."/>
            <person name="Submissions S."/>
        </authorList>
    </citation>
    <scope>NUCLEOTIDE SEQUENCE [LARGE SCALE GENOMIC DNA]</scope>
    <source>
        <strain evidence="13">DSM 12395</strain>
    </source>
</reference>
<dbReference type="CDD" id="cd19937">
    <property type="entry name" value="REC_OmpR_BsPhoP-like"/>
    <property type="match status" value="1"/>
</dbReference>
<dbReference type="PROSITE" id="PS50110">
    <property type="entry name" value="RESPONSE_REGULATORY"/>
    <property type="match status" value="1"/>
</dbReference>
<evidence type="ECO:0000256" key="3">
    <source>
        <dbReference type="ARBA" id="ARBA00023012"/>
    </source>
</evidence>
<dbReference type="InterPro" id="IPR039420">
    <property type="entry name" value="WalR-like"/>
</dbReference>
<dbReference type="InterPro" id="IPR001867">
    <property type="entry name" value="OmpR/PhoB-type_DNA-bd"/>
</dbReference>
<dbReference type="PANTHER" id="PTHR48111:SF40">
    <property type="entry name" value="PHOSPHATE REGULON TRANSCRIPTIONAL REGULATORY PROTEIN PHOB"/>
    <property type="match status" value="1"/>
</dbReference>
<dbReference type="OrthoDB" id="9790454at2"/>
<keyword evidence="2 8" id="KW-0597">Phosphoprotein</keyword>
<dbReference type="Gene3D" id="3.40.50.2300">
    <property type="match status" value="1"/>
</dbReference>
<dbReference type="GO" id="GO:0032993">
    <property type="term" value="C:protein-DNA complex"/>
    <property type="evidence" value="ECO:0007669"/>
    <property type="project" value="TreeGrafter"/>
</dbReference>
<protein>
    <recommendedName>
        <fullName evidence="1">Stage 0 sporulation protein A homolog</fullName>
    </recommendedName>
</protein>
<keyword evidence="13" id="KW-1185">Reference proteome</keyword>
<evidence type="ECO:0000256" key="9">
    <source>
        <dbReference type="PROSITE-ProRule" id="PRU01091"/>
    </source>
</evidence>
<dbReference type="GO" id="GO:0000156">
    <property type="term" value="F:phosphorelay response regulator activity"/>
    <property type="evidence" value="ECO:0007669"/>
    <property type="project" value="TreeGrafter"/>
</dbReference>
<evidence type="ECO:0000256" key="1">
    <source>
        <dbReference type="ARBA" id="ARBA00018672"/>
    </source>
</evidence>
<evidence type="ECO:0000313" key="13">
    <source>
        <dbReference type="Proteomes" id="UP000184148"/>
    </source>
</evidence>
<dbReference type="Gene3D" id="1.10.10.10">
    <property type="entry name" value="Winged helix-like DNA-binding domain superfamily/Winged helix DNA-binding domain"/>
    <property type="match status" value="1"/>
</dbReference>
<gene>
    <name evidence="12" type="ORF">SAMN02745133_00649</name>
</gene>
<evidence type="ECO:0000256" key="5">
    <source>
        <dbReference type="ARBA" id="ARBA00023125"/>
    </source>
</evidence>
<evidence type="ECO:0000256" key="7">
    <source>
        <dbReference type="ARBA" id="ARBA00024867"/>
    </source>
</evidence>
<evidence type="ECO:0000256" key="6">
    <source>
        <dbReference type="ARBA" id="ARBA00023163"/>
    </source>
</evidence>
<dbReference type="SUPFAM" id="SSF52172">
    <property type="entry name" value="CheY-like"/>
    <property type="match status" value="1"/>
</dbReference>
<evidence type="ECO:0000256" key="4">
    <source>
        <dbReference type="ARBA" id="ARBA00023015"/>
    </source>
</evidence>
<dbReference type="AlphaFoldDB" id="A0A1M4UI59"/>
<dbReference type="Gene3D" id="6.10.250.690">
    <property type="match status" value="1"/>
</dbReference>
<dbReference type="InterPro" id="IPR001789">
    <property type="entry name" value="Sig_transdc_resp-reg_receiver"/>
</dbReference>
<feature type="domain" description="Response regulatory" evidence="10">
    <location>
        <begin position="3"/>
        <end position="119"/>
    </location>
</feature>
<dbReference type="InterPro" id="IPR036388">
    <property type="entry name" value="WH-like_DNA-bd_sf"/>
</dbReference>
<dbReference type="PROSITE" id="PS51755">
    <property type="entry name" value="OMPR_PHOB"/>
    <property type="match status" value="1"/>
</dbReference>
<keyword evidence="4" id="KW-0805">Transcription regulation</keyword>
<dbReference type="Pfam" id="PF00072">
    <property type="entry name" value="Response_reg"/>
    <property type="match status" value="1"/>
</dbReference>
<dbReference type="STRING" id="1121429.SAMN02745133_00649"/>
<evidence type="ECO:0000259" key="11">
    <source>
        <dbReference type="PROSITE" id="PS51755"/>
    </source>
</evidence>
<dbReference type="Pfam" id="PF00486">
    <property type="entry name" value="Trans_reg_C"/>
    <property type="match status" value="1"/>
</dbReference>
<dbReference type="SMART" id="SM00862">
    <property type="entry name" value="Trans_reg_C"/>
    <property type="match status" value="1"/>
</dbReference>
<sequence length="235" mass="26687">MPKILIVDDEQPIRELVKFNLEREGFQVLQAGDGNAALTLARSENPDLIVLDVMLPGQDGLTVCRSLHQDPYTHSIPIIMLSARGEELDKVLGLEMGADDYITKPFSPRELVARVKARLRRQTAEAQVNEQSGRITVGKLVIDQDRFIVSYNGIKQDLTPKEFELLRYLARNPGKVFTRDFLLEQIWGYDFAGDSRTVDVHIRHIRQKLEQIPGAPQFIETVRGVGYRFKEVQGC</sequence>
<name>A0A1M4UI59_9FIRM</name>
<evidence type="ECO:0000259" key="10">
    <source>
        <dbReference type="PROSITE" id="PS50110"/>
    </source>
</evidence>
<feature type="modified residue" description="4-aspartylphosphate" evidence="8">
    <location>
        <position position="52"/>
    </location>
</feature>
<feature type="DNA-binding region" description="OmpR/PhoB-type" evidence="9">
    <location>
        <begin position="132"/>
        <end position="231"/>
    </location>
</feature>
<dbReference type="EMBL" id="FQUY01000003">
    <property type="protein sequence ID" value="SHE56441.1"/>
    <property type="molecule type" value="Genomic_DNA"/>
</dbReference>
<dbReference type="GO" id="GO:0005829">
    <property type="term" value="C:cytosol"/>
    <property type="evidence" value="ECO:0007669"/>
    <property type="project" value="TreeGrafter"/>
</dbReference>
<dbReference type="Proteomes" id="UP000184148">
    <property type="component" value="Unassembled WGS sequence"/>
</dbReference>
<accession>A0A1M4UI59</accession>
<dbReference type="CDD" id="cd00383">
    <property type="entry name" value="trans_reg_C"/>
    <property type="match status" value="1"/>
</dbReference>
<feature type="domain" description="OmpR/PhoB-type" evidence="11">
    <location>
        <begin position="132"/>
        <end position="231"/>
    </location>
</feature>
<dbReference type="GO" id="GO:0006355">
    <property type="term" value="P:regulation of DNA-templated transcription"/>
    <property type="evidence" value="ECO:0007669"/>
    <property type="project" value="InterPro"/>
</dbReference>
<dbReference type="InterPro" id="IPR016032">
    <property type="entry name" value="Sig_transdc_resp-reg_C-effctor"/>
</dbReference>
<dbReference type="SMART" id="SM00448">
    <property type="entry name" value="REC"/>
    <property type="match status" value="1"/>
</dbReference>
<dbReference type="PANTHER" id="PTHR48111">
    <property type="entry name" value="REGULATOR OF RPOS"/>
    <property type="match status" value="1"/>
</dbReference>
<dbReference type="SUPFAM" id="SSF46894">
    <property type="entry name" value="C-terminal effector domain of the bipartite response regulators"/>
    <property type="match status" value="1"/>
</dbReference>
<evidence type="ECO:0000256" key="2">
    <source>
        <dbReference type="ARBA" id="ARBA00022553"/>
    </source>
</evidence>
<dbReference type="GO" id="GO:0000976">
    <property type="term" value="F:transcription cis-regulatory region binding"/>
    <property type="evidence" value="ECO:0007669"/>
    <property type="project" value="TreeGrafter"/>
</dbReference>
<dbReference type="FunFam" id="1.10.10.10:FF:000018">
    <property type="entry name" value="DNA-binding response regulator ResD"/>
    <property type="match status" value="1"/>
</dbReference>
<keyword evidence="3" id="KW-0902">Two-component regulatory system</keyword>
<evidence type="ECO:0000256" key="8">
    <source>
        <dbReference type="PROSITE-ProRule" id="PRU00169"/>
    </source>
</evidence>
<comment type="function">
    <text evidence="7">May play the central regulatory role in sporulation. It may be an element of the effector pathway responsible for the activation of sporulation genes in response to nutritional stress. Spo0A may act in concert with spo0H (a sigma factor) to control the expression of some genes that are critical to the sporulation process.</text>
</comment>
<evidence type="ECO:0000313" key="12">
    <source>
        <dbReference type="EMBL" id="SHE56441.1"/>
    </source>
</evidence>
<dbReference type="FunFam" id="3.40.50.2300:FF:000001">
    <property type="entry name" value="DNA-binding response regulator PhoB"/>
    <property type="match status" value="1"/>
</dbReference>
<proteinExistence type="predicted"/>
<dbReference type="InterPro" id="IPR011006">
    <property type="entry name" value="CheY-like_superfamily"/>
</dbReference>
<keyword evidence="6" id="KW-0804">Transcription</keyword>
<keyword evidence="5 9" id="KW-0238">DNA-binding</keyword>
<dbReference type="RefSeq" id="WP_073235658.1">
    <property type="nucleotide sequence ID" value="NZ_FQUY01000003.1"/>
</dbReference>